<dbReference type="EMBL" id="RFAR01000049">
    <property type="protein sequence ID" value="RMC96503.1"/>
    <property type="molecule type" value="Genomic_DNA"/>
</dbReference>
<proteinExistence type="predicted"/>
<gene>
    <name evidence="1" type="ORF">EAY64_12070</name>
</gene>
<sequence>MPQLCAARTLPLRHPRLSSLAAAVLRLLVLPLLLWFLCLGVTGSSLPSEQTVARYGPQAQRLYREWQNMLNTAGNSDSQRLKDVNEFFNRRITYAENSQVWRQEDYWATPLETFGKGMADCKGFVIGKYVSLRLLGVSPDKIRLTYVKARIGGPSSNITQAHMVLAYYPTPTVEPLILDNLITSIQPASQRPDLIPVFSFNMESIWVGATQNNNVNRLTRWKQLLDKLKTEGFSF</sequence>
<name>A0A454JHD8_9NEIS</name>
<comment type="caution">
    <text evidence="1">The sequence shown here is derived from an EMBL/GenBank/DDBJ whole genome shotgun (WGS) entry which is preliminary data.</text>
</comment>
<organism evidence="1 2">
    <name type="scientific">Aquitalea palustris</name>
    <dbReference type="NCBI Taxonomy" id="2480983"/>
    <lineage>
        <taxon>Bacteria</taxon>
        <taxon>Pseudomonadati</taxon>
        <taxon>Pseudomonadota</taxon>
        <taxon>Betaproteobacteria</taxon>
        <taxon>Neisseriales</taxon>
        <taxon>Chromobacteriaceae</taxon>
        <taxon>Aquitalea</taxon>
    </lineage>
</organism>
<evidence type="ECO:0000313" key="2">
    <source>
        <dbReference type="Proteomes" id="UP000274139"/>
    </source>
</evidence>
<keyword evidence="2" id="KW-1185">Reference proteome</keyword>
<dbReference type="AlphaFoldDB" id="A0A454JHD8"/>
<dbReference type="PANTHER" id="PTHR39327:SF1">
    <property type="entry name" value="BLR5470 PROTEIN"/>
    <property type="match status" value="1"/>
</dbReference>
<dbReference type="InterPro" id="IPR010319">
    <property type="entry name" value="Transglutaminase-like_Cys_pept"/>
</dbReference>
<protein>
    <submittedName>
        <fullName evidence="1">Transglutaminase</fullName>
    </submittedName>
</protein>
<dbReference type="Pfam" id="PF06035">
    <property type="entry name" value="Peptidase_C93"/>
    <property type="match status" value="1"/>
</dbReference>
<dbReference type="Proteomes" id="UP000274139">
    <property type="component" value="Unassembled WGS sequence"/>
</dbReference>
<accession>A0A454JHD8</accession>
<evidence type="ECO:0000313" key="1">
    <source>
        <dbReference type="EMBL" id="RMC96503.1"/>
    </source>
</evidence>
<reference evidence="1 2" key="1">
    <citation type="submission" date="2018-10" db="EMBL/GenBank/DDBJ databases">
        <title>Draft genome sequence of Aquitalea MWU14-2217 isolated from a wild cranberry bog in Provincetown, Massachusetts.</title>
        <authorList>
            <person name="Ebadzadsahrai G."/>
            <person name="Soby S."/>
        </authorList>
    </citation>
    <scope>NUCLEOTIDE SEQUENCE [LARGE SCALE GENOMIC DNA]</scope>
    <source>
        <strain evidence="1 2">MWU14-2217</strain>
    </source>
</reference>
<dbReference type="Gene3D" id="3.10.620.30">
    <property type="match status" value="1"/>
</dbReference>
<dbReference type="OrthoDB" id="5401788at2"/>
<dbReference type="PANTHER" id="PTHR39327">
    <property type="match status" value="1"/>
</dbReference>